<evidence type="ECO:0000313" key="3">
    <source>
        <dbReference type="Proteomes" id="UP000184108"/>
    </source>
</evidence>
<dbReference type="RefSeq" id="WP_073174955.1">
    <property type="nucleotide sequence ID" value="NZ_FQVE01000005.1"/>
</dbReference>
<evidence type="ECO:0000256" key="1">
    <source>
        <dbReference type="SAM" id="MobiDB-lite"/>
    </source>
</evidence>
<dbReference type="Proteomes" id="UP000184108">
    <property type="component" value="Unassembled WGS sequence"/>
</dbReference>
<organism evidence="2 3">
    <name type="scientific">Chryseobacterium vrystaatense</name>
    <dbReference type="NCBI Taxonomy" id="307480"/>
    <lineage>
        <taxon>Bacteria</taxon>
        <taxon>Pseudomonadati</taxon>
        <taxon>Bacteroidota</taxon>
        <taxon>Flavobacteriia</taxon>
        <taxon>Flavobacteriales</taxon>
        <taxon>Weeksellaceae</taxon>
        <taxon>Chryseobacterium group</taxon>
        <taxon>Chryseobacterium</taxon>
    </lineage>
</organism>
<gene>
    <name evidence="2" type="ORF">SAMN02787073_3835</name>
</gene>
<feature type="compositionally biased region" description="Basic and acidic residues" evidence="1">
    <location>
        <begin position="22"/>
        <end position="46"/>
    </location>
</feature>
<sequence>MDRLDKDTEATSPDTQNQGATQDRDQIKADNSRKMEDKRAENEEKDKVEDGLLLSIHQAKIKFNAHLGEFKVLNDVPTTQGKLTGTIVEKKIPNFTFYDGFKMISLVEWQDFGTAKVQDNFVLLKKSTLPGIGKLPGNIPPETGKIEFVTSGQINKPGSIDAEGAPVPSSPVSVHIGRVIRGNPYVEKNASAVAGVPDSVPLNKTYEVEVTITGKGSVDLAIINSNADNGNASVTPSTITTTTKVIIKGTAMTNPGHGGQLKIEAKIGGVVKATSQGFSVCCHAINFSSVFYQDVNQPNAIGVKVENLWESDSGSNADLINLQRSEVVKYSGLTNDNPPFPPLSSQSSQNSSWKAGYPGAGMIIIDSHTIPRSYITLGKSGIMEAHQLFKYKCACCGALDIVVPNSGFRRTHEVFNTGTKASPIWKHKTTKTGFAVTIGGLSTLPANANVVSPDHNLP</sequence>
<feature type="compositionally biased region" description="Polar residues" evidence="1">
    <location>
        <begin position="10"/>
        <end position="21"/>
    </location>
</feature>
<reference evidence="3" key="1">
    <citation type="submission" date="2016-11" db="EMBL/GenBank/DDBJ databases">
        <authorList>
            <person name="Varghese N."/>
            <person name="Submissions S."/>
        </authorList>
    </citation>
    <scope>NUCLEOTIDE SEQUENCE [LARGE SCALE GENOMIC DNA]</scope>
    <source>
        <strain evidence="3">YR203</strain>
    </source>
</reference>
<accession>A0A1M5IDW2</accession>
<evidence type="ECO:0000313" key="2">
    <source>
        <dbReference type="EMBL" id="SHG26427.1"/>
    </source>
</evidence>
<dbReference type="AlphaFoldDB" id="A0A1M5IDW2"/>
<feature type="region of interest" description="Disordered" evidence="1">
    <location>
        <begin position="1"/>
        <end position="46"/>
    </location>
</feature>
<dbReference type="EMBL" id="FQVE01000005">
    <property type="protein sequence ID" value="SHG26427.1"/>
    <property type="molecule type" value="Genomic_DNA"/>
</dbReference>
<protein>
    <submittedName>
        <fullName evidence="2">Uncharacterized protein</fullName>
    </submittedName>
</protein>
<proteinExistence type="predicted"/>
<name>A0A1M5IDW2_9FLAO</name>